<sequence>MVALAAIVNKGVPGDKSISLFYNTGKAQLALSLRSGTQDDDDPTQAWAADADDYDGYILNPSTMGGATYRGREFVIAVTMPKLDPGAPPFSRISIVSPVYQKLVNIQLENNNVAVCSSDDDAWVYFVTGTGSKPRALKEVNIATGSQVDLPAVQNAFANSSLAAWYDPVEKKRHVVFESSALMEYIVGDASGATGNMKRNTSIAVSYWDGKAYLYYYDGTYAVQRIVKNGTWGGAQAVANCPKISEDSQIAVVPANGINHLFFVAKDSGAAESDFFTHVRDPM</sequence>
<dbReference type="InParanoid" id="A0A151GPF3"/>
<protein>
    <recommendedName>
        <fullName evidence="3">Fucose-specific lectin</fullName>
    </recommendedName>
</protein>
<dbReference type="EMBL" id="LAYC01000001">
    <property type="protein sequence ID" value="KYK58973.1"/>
    <property type="molecule type" value="Genomic_DNA"/>
</dbReference>
<dbReference type="RefSeq" id="XP_040658325.1">
    <property type="nucleotide sequence ID" value="XM_040797442.1"/>
</dbReference>
<reference evidence="1 2" key="1">
    <citation type="journal article" date="2016" name="Sci. Rep.">
        <title>Insights into Adaptations to a Near-Obligate Nematode Endoparasitic Lifestyle from the Finished Genome of Drechmeria coniospora.</title>
        <authorList>
            <person name="Zhang L."/>
            <person name="Zhou Z."/>
            <person name="Guo Q."/>
            <person name="Fokkens L."/>
            <person name="Miskei M."/>
            <person name="Pocsi I."/>
            <person name="Zhang W."/>
            <person name="Chen M."/>
            <person name="Wang L."/>
            <person name="Sun Y."/>
            <person name="Donzelli B.G."/>
            <person name="Gibson D.M."/>
            <person name="Nelson D.R."/>
            <person name="Luo J.G."/>
            <person name="Rep M."/>
            <person name="Liu H."/>
            <person name="Yang S."/>
            <person name="Wang J."/>
            <person name="Krasnoff S.B."/>
            <person name="Xu Y."/>
            <person name="Molnar I."/>
            <person name="Lin M."/>
        </authorList>
    </citation>
    <scope>NUCLEOTIDE SEQUENCE [LARGE SCALE GENOMIC DNA]</scope>
    <source>
        <strain evidence="1 2">ARSEF 6962</strain>
    </source>
</reference>
<dbReference type="Gene3D" id="2.120.10.70">
    <property type="entry name" value="Fucose-specific lectin"/>
    <property type="match status" value="1"/>
</dbReference>
<dbReference type="GeneID" id="63712743"/>
<comment type="caution">
    <text evidence="1">The sequence shown here is derived from an EMBL/GenBank/DDBJ whole genome shotgun (WGS) entry which is preliminary data.</text>
</comment>
<gene>
    <name evidence="1" type="ORF">DCS_00100</name>
</gene>
<organism evidence="1 2">
    <name type="scientific">Drechmeria coniospora</name>
    <name type="common">Nematophagous fungus</name>
    <name type="synonym">Meria coniospora</name>
    <dbReference type="NCBI Taxonomy" id="98403"/>
    <lineage>
        <taxon>Eukaryota</taxon>
        <taxon>Fungi</taxon>
        <taxon>Dikarya</taxon>
        <taxon>Ascomycota</taxon>
        <taxon>Pezizomycotina</taxon>
        <taxon>Sordariomycetes</taxon>
        <taxon>Hypocreomycetidae</taxon>
        <taxon>Hypocreales</taxon>
        <taxon>Ophiocordycipitaceae</taxon>
        <taxon>Drechmeria</taxon>
    </lineage>
</organism>
<proteinExistence type="predicted"/>
<evidence type="ECO:0000313" key="1">
    <source>
        <dbReference type="EMBL" id="KYK58973.1"/>
    </source>
</evidence>
<evidence type="ECO:0000313" key="2">
    <source>
        <dbReference type="Proteomes" id="UP000076580"/>
    </source>
</evidence>
<evidence type="ECO:0008006" key="3">
    <source>
        <dbReference type="Google" id="ProtNLM"/>
    </source>
</evidence>
<accession>A0A151GPF3</accession>
<dbReference type="Proteomes" id="UP000076580">
    <property type="component" value="Chromosome 01"/>
</dbReference>
<keyword evidence="2" id="KW-1185">Reference proteome</keyword>
<dbReference type="AlphaFoldDB" id="A0A151GPF3"/>
<name>A0A151GPF3_DRECN</name>